<dbReference type="GO" id="GO:0003700">
    <property type="term" value="F:DNA-binding transcription factor activity"/>
    <property type="evidence" value="ECO:0007669"/>
    <property type="project" value="TreeGrafter"/>
</dbReference>
<organism evidence="4 5">
    <name type="scientific">Georgenia satyanarayanai</name>
    <dbReference type="NCBI Taxonomy" id="860221"/>
    <lineage>
        <taxon>Bacteria</taxon>
        <taxon>Bacillati</taxon>
        <taxon>Actinomycetota</taxon>
        <taxon>Actinomycetes</taxon>
        <taxon>Micrococcales</taxon>
        <taxon>Bogoriellaceae</taxon>
        <taxon>Georgenia</taxon>
    </lineage>
</organism>
<feature type="region of interest" description="Disordered" evidence="2">
    <location>
        <begin position="95"/>
        <end position="114"/>
    </location>
</feature>
<accession>A0A2Y9A2M4</accession>
<reference evidence="4 5" key="1">
    <citation type="submission" date="2016-10" db="EMBL/GenBank/DDBJ databases">
        <authorList>
            <person name="Cai Z."/>
        </authorList>
    </citation>
    <scope>NUCLEOTIDE SEQUENCE [LARGE SCALE GENOMIC DNA]</scope>
    <source>
        <strain evidence="4 5">CGMCC 1.10826</strain>
    </source>
</reference>
<dbReference type="EMBL" id="UETB01000001">
    <property type="protein sequence ID" value="SSA36397.1"/>
    <property type="molecule type" value="Genomic_DNA"/>
</dbReference>
<proteinExistence type="predicted"/>
<dbReference type="Gene3D" id="1.10.260.40">
    <property type="entry name" value="lambda repressor-like DNA-binding domains"/>
    <property type="match status" value="1"/>
</dbReference>
<dbReference type="CDD" id="cd02209">
    <property type="entry name" value="cupin_XRE_C"/>
    <property type="match status" value="1"/>
</dbReference>
<dbReference type="CDD" id="cd00093">
    <property type="entry name" value="HTH_XRE"/>
    <property type="match status" value="1"/>
</dbReference>
<dbReference type="InterPro" id="IPR050807">
    <property type="entry name" value="TransReg_Diox_bact_type"/>
</dbReference>
<dbReference type="PROSITE" id="PS50943">
    <property type="entry name" value="HTH_CROC1"/>
    <property type="match status" value="1"/>
</dbReference>
<dbReference type="GO" id="GO:0003677">
    <property type="term" value="F:DNA binding"/>
    <property type="evidence" value="ECO:0007669"/>
    <property type="project" value="UniProtKB-KW"/>
</dbReference>
<dbReference type="Pfam" id="PF01381">
    <property type="entry name" value="HTH_3"/>
    <property type="match status" value="1"/>
</dbReference>
<dbReference type="InterPro" id="IPR013096">
    <property type="entry name" value="Cupin_2"/>
</dbReference>
<evidence type="ECO:0000313" key="4">
    <source>
        <dbReference type="EMBL" id="SSA36397.1"/>
    </source>
</evidence>
<dbReference type="PANTHER" id="PTHR46797:SF1">
    <property type="entry name" value="METHYLPHOSPHONATE SYNTHASE"/>
    <property type="match status" value="1"/>
</dbReference>
<name>A0A2Y9A2M4_9MICO</name>
<evidence type="ECO:0000256" key="2">
    <source>
        <dbReference type="SAM" id="MobiDB-lite"/>
    </source>
</evidence>
<evidence type="ECO:0000313" key="5">
    <source>
        <dbReference type="Proteomes" id="UP000250222"/>
    </source>
</evidence>
<dbReference type="SUPFAM" id="SSF47413">
    <property type="entry name" value="lambda repressor-like DNA-binding domains"/>
    <property type="match status" value="1"/>
</dbReference>
<dbReference type="InterPro" id="IPR014710">
    <property type="entry name" value="RmlC-like_jellyroll"/>
</dbReference>
<keyword evidence="5" id="KW-1185">Reference proteome</keyword>
<dbReference type="InterPro" id="IPR001387">
    <property type="entry name" value="Cro/C1-type_HTH"/>
</dbReference>
<dbReference type="SUPFAM" id="SSF51182">
    <property type="entry name" value="RmlC-like cupins"/>
    <property type="match status" value="1"/>
</dbReference>
<dbReference type="SMART" id="SM00530">
    <property type="entry name" value="HTH_XRE"/>
    <property type="match status" value="1"/>
</dbReference>
<dbReference type="AlphaFoldDB" id="A0A2Y9A2M4"/>
<dbReference type="GO" id="GO:0005829">
    <property type="term" value="C:cytosol"/>
    <property type="evidence" value="ECO:0007669"/>
    <property type="project" value="TreeGrafter"/>
</dbReference>
<dbReference type="InterPro" id="IPR011051">
    <property type="entry name" value="RmlC_Cupin_sf"/>
</dbReference>
<feature type="domain" description="HTH cro/C1-type" evidence="3">
    <location>
        <begin position="23"/>
        <end position="77"/>
    </location>
</feature>
<dbReference type="Pfam" id="PF07883">
    <property type="entry name" value="Cupin_2"/>
    <property type="match status" value="1"/>
</dbReference>
<dbReference type="InterPro" id="IPR010982">
    <property type="entry name" value="Lambda_DNA-bd_dom_sf"/>
</dbReference>
<dbReference type="RefSeq" id="WP_110850604.1">
    <property type="nucleotide sequence ID" value="NZ_QKLZ01000001.1"/>
</dbReference>
<evidence type="ECO:0000256" key="1">
    <source>
        <dbReference type="ARBA" id="ARBA00023125"/>
    </source>
</evidence>
<protein>
    <submittedName>
        <fullName evidence="4">Transcriptional regulator, XRE family with cupin sensor</fullName>
    </submittedName>
</protein>
<keyword evidence="1" id="KW-0238">DNA-binding</keyword>
<dbReference type="Gene3D" id="2.60.120.10">
    <property type="entry name" value="Jelly Rolls"/>
    <property type="match status" value="1"/>
</dbReference>
<dbReference type="PANTHER" id="PTHR46797">
    <property type="entry name" value="HTH-TYPE TRANSCRIPTIONAL REGULATOR"/>
    <property type="match status" value="1"/>
</dbReference>
<dbReference type="Proteomes" id="UP000250222">
    <property type="component" value="Unassembled WGS sequence"/>
</dbReference>
<gene>
    <name evidence="4" type="ORF">SAMN05216184_10156</name>
</gene>
<dbReference type="OrthoDB" id="5114244at2"/>
<evidence type="ECO:0000259" key="3">
    <source>
        <dbReference type="PROSITE" id="PS50943"/>
    </source>
</evidence>
<sequence>MVAVSHSAADQDALDVGALGAVVRRSRQRMGLSVEALAARSGLSTGLLSQLERGKGNPSLQTLSRLAGALGTQLVLLLQSAQRHGEPVVRADARPVLPDVDPGEDEGPRPVRELLTPDQNLPLQVIRTVMPPGFSNASRPFRHLGMESVHVLSGRLDVVIGEVRHELGAGDTITYECSQAHWWLNPSTSDETVVIGAVTPFAG</sequence>